<reference evidence="1" key="1">
    <citation type="submission" date="2022-07" db="EMBL/GenBank/DDBJ databases">
        <title>Phylogenomic reconstructions and comparative analyses of Kickxellomycotina fungi.</title>
        <authorList>
            <person name="Reynolds N.K."/>
            <person name="Stajich J.E."/>
            <person name="Barry K."/>
            <person name="Grigoriev I.V."/>
            <person name="Crous P."/>
            <person name="Smith M.E."/>
        </authorList>
    </citation>
    <scope>NUCLEOTIDE SEQUENCE</scope>
    <source>
        <strain evidence="1">NRRL 5244</strain>
    </source>
</reference>
<dbReference type="Proteomes" id="UP001150603">
    <property type="component" value="Unassembled WGS sequence"/>
</dbReference>
<comment type="caution">
    <text evidence="1">The sequence shown here is derived from an EMBL/GenBank/DDBJ whole genome shotgun (WGS) entry which is preliminary data.</text>
</comment>
<name>A0ACC1JAY5_9FUNG</name>
<keyword evidence="2" id="KW-1185">Reference proteome</keyword>
<proteinExistence type="predicted"/>
<organism evidence="1 2">
    <name type="scientific">Linderina macrospora</name>
    <dbReference type="NCBI Taxonomy" id="4868"/>
    <lineage>
        <taxon>Eukaryota</taxon>
        <taxon>Fungi</taxon>
        <taxon>Fungi incertae sedis</taxon>
        <taxon>Zoopagomycota</taxon>
        <taxon>Kickxellomycotina</taxon>
        <taxon>Kickxellomycetes</taxon>
        <taxon>Kickxellales</taxon>
        <taxon>Kickxellaceae</taxon>
        <taxon>Linderina</taxon>
    </lineage>
</organism>
<protein>
    <submittedName>
        <fullName evidence="1">Mitosis inhibitor protein kinase swe1</fullName>
        <ecNumber evidence="1">2.7.11.1</ecNumber>
    </submittedName>
</protein>
<gene>
    <name evidence="1" type="primary">SWE1</name>
    <name evidence="1" type="ORF">FBU59_002616</name>
</gene>
<keyword evidence="1" id="KW-0808">Transferase</keyword>
<evidence type="ECO:0000313" key="1">
    <source>
        <dbReference type="EMBL" id="KAJ1944377.1"/>
    </source>
</evidence>
<accession>A0ACC1JAY5</accession>
<dbReference type="EC" id="2.7.11.1" evidence="1"/>
<dbReference type="EMBL" id="JANBPW010001473">
    <property type="protein sequence ID" value="KAJ1944377.1"/>
    <property type="molecule type" value="Genomic_DNA"/>
</dbReference>
<sequence length="364" mass="40872">FHVDGLGYLDYFSHQFEVISKCGEGSFSNVLSVRSLVDGQMYAVKQTKQPYNGRQMRARKLREVEILWSIPRSVQSIVTLYNAWEQNGNLYMQMELCERGNLADYLDSEAETDRRPSEARAWAILAHAANALSQLHALGIAHLDVKPANFLLGDAFDKTPGAEQHEGWLKLADFGHAIRLPHESLAWVEEGDREYMAPEVLHGKYSKAADMFSLGMMMLEIVANIVLPDNGVEWQKLREGCFDDANFVDLPYSQDLLETIKWMLSPDSGMRPSADQIVAMDQCRLYTSHHHHAGALVRSSTAVSVHPMTTRSAAHAQQTKPLTRQHSAKPQQPPQSKLQSRRKTTRSNPTLARRTASATPAFTT</sequence>
<evidence type="ECO:0000313" key="2">
    <source>
        <dbReference type="Proteomes" id="UP001150603"/>
    </source>
</evidence>
<feature type="non-terminal residue" evidence="1">
    <location>
        <position position="1"/>
    </location>
</feature>